<evidence type="ECO:0000313" key="5">
    <source>
        <dbReference type="EMBL" id="SQH24114.1"/>
    </source>
</evidence>
<comment type="subcellular location">
    <subcellularLocation>
        <location evidence="1">Membrane</location>
        <topology evidence="1">Single-pass membrane protein</topology>
    </subcellularLocation>
</comment>
<name>A0AAX2J152_KINKI</name>
<accession>A0AAX2J152</accession>
<keyword evidence="4" id="KW-0472">Membrane</keyword>
<dbReference type="GO" id="GO:0008237">
    <property type="term" value="F:metallopeptidase activity"/>
    <property type="evidence" value="ECO:0007669"/>
    <property type="project" value="UniProtKB-KW"/>
</dbReference>
<dbReference type="AlphaFoldDB" id="A0AAX2J152"/>
<gene>
    <name evidence="5" type="ORF">NCTC10529_00266</name>
</gene>
<dbReference type="Proteomes" id="UP000248598">
    <property type="component" value="Chromosome 1"/>
</dbReference>
<dbReference type="PANTHER" id="PTHR30168:SF0">
    <property type="entry name" value="INNER MEMBRANE PROTEIN"/>
    <property type="match status" value="1"/>
</dbReference>
<keyword evidence="2" id="KW-0812">Transmembrane</keyword>
<keyword evidence="3" id="KW-1133">Transmembrane helix</keyword>
<dbReference type="GO" id="GO:0016020">
    <property type="term" value="C:membrane"/>
    <property type="evidence" value="ECO:0007669"/>
    <property type="project" value="UniProtKB-SubCell"/>
</dbReference>
<evidence type="ECO:0000256" key="4">
    <source>
        <dbReference type="ARBA" id="ARBA00023136"/>
    </source>
</evidence>
<evidence type="ECO:0000256" key="1">
    <source>
        <dbReference type="ARBA" id="ARBA00004167"/>
    </source>
</evidence>
<keyword evidence="5" id="KW-0482">Metalloprotease</keyword>
<protein>
    <submittedName>
        <fullName evidence="5">Predicted metalloprotease</fullName>
    </submittedName>
</protein>
<organism evidence="5 6">
    <name type="scientific">Kingella kingae</name>
    <dbReference type="NCBI Taxonomy" id="504"/>
    <lineage>
        <taxon>Bacteria</taxon>
        <taxon>Pseudomonadati</taxon>
        <taxon>Pseudomonadota</taxon>
        <taxon>Betaproteobacteria</taxon>
        <taxon>Neisseriales</taxon>
        <taxon>Neisseriaceae</taxon>
        <taxon>Kingella</taxon>
    </lineage>
</organism>
<dbReference type="EMBL" id="LS483426">
    <property type="protein sequence ID" value="SQH24114.1"/>
    <property type="molecule type" value="Genomic_DNA"/>
</dbReference>
<dbReference type="Pfam" id="PF04228">
    <property type="entry name" value="Zn_peptidase"/>
    <property type="match status" value="1"/>
</dbReference>
<evidence type="ECO:0000313" key="6">
    <source>
        <dbReference type="Proteomes" id="UP000248598"/>
    </source>
</evidence>
<dbReference type="InterPro" id="IPR007343">
    <property type="entry name" value="Uncharacterised_pept_Zn_put"/>
</dbReference>
<reference evidence="5 6" key="1">
    <citation type="submission" date="2018-06" db="EMBL/GenBank/DDBJ databases">
        <authorList>
            <consortium name="Pathogen Informatics"/>
            <person name="Doyle S."/>
        </authorList>
    </citation>
    <scope>NUCLEOTIDE SEQUENCE [LARGE SCALE GENOMIC DNA]</scope>
    <source>
        <strain evidence="5 6">NCTC10529</strain>
    </source>
</reference>
<proteinExistence type="predicted"/>
<keyword evidence="5" id="KW-0378">Hydrolase</keyword>
<sequence>MVLYSGATSTACGAGNASAGPFYCPVDQKLYIDLSFYNTMKNELRAAGDAAFAYVLAHEVGHHVQTVLGTIQKVNQAQRQVNQKQANALSVKLELQADCYVGVWGYHAQKDGLFKQGDVEEAFAAAEAVGDDTLQHRAQGYAVPHTYTHGTSAQRK</sequence>
<dbReference type="PANTHER" id="PTHR30168">
    <property type="entry name" value="PUTATIVE MEMBRANE PROTEIN YPFJ"/>
    <property type="match status" value="1"/>
</dbReference>
<keyword evidence="5" id="KW-0645">Protease</keyword>
<evidence type="ECO:0000256" key="3">
    <source>
        <dbReference type="ARBA" id="ARBA00022989"/>
    </source>
</evidence>
<evidence type="ECO:0000256" key="2">
    <source>
        <dbReference type="ARBA" id="ARBA00022692"/>
    </source>
</evidence>